<comment type="caution">
    <text evidence="2">The sequence shown here is derived from an EMBL/GenBank/DDBJ whole genome shotgun (WGS) entry which is preliminary data.</text>
</comment>
<protein>
    <submittedName>
        <fullName evidence="2">DNA-directed RNA polymerase subunit RPC12/RpoP</fullName>
    </submittedName>
</protein>
<keyword evidence="1" id="KW-0472">Membrane</keyword>
<evidence type="ECO:0000256" key="1">
    <source>
        <dbReference type="SAM" id="Phobius"/>
    </source>
</evidence>
<dbReference type="GO" id="GO:0000428">
    <property type="term" value="C:DNA-directed RNA polymerase complex"/>
    <property type="evidence" value="ECO:0007669"/>
    <property type="project" value="UniProtKB-KW"/>
</dbReference>
<dbReference type="Gene3D" id="2.20.28.30">
    <property type="entry name" value="RNA polymerase ii, chain L"/>
    <property type="match status" value="1"/>
</dbReference>
<gene>
    <name evidence="2" type="ORF">J2Z44_004049</name>
</gene>
<keyword evidence="3" id="KW-1185">Reference proteome</keyword>
<name>A0ABS4K8T2_9CLOT</name>
<sequence length="347" mass="40134">MSSVKEYKCLNCKAGLEFYPPTQNWKCNYCFSEFTKEELDAAFHQDQSQEESLKEDTPELDSYKCTSCGVELIADGTTSATFCLYCKSPTIIKSRFSGKFKPKALIPFKLTQEQAKDIYKNWIGNRRFAPNEFKGKREIDKITGIYAPFWLFDCKTEGFIEGEGTRVTAWEDGEYRYTKTKYYRVVRSGNAEYHKVPVDASKKLDDKYMHLIEPYNYKDLKEFSMQYMSGFMAEKYDVESEEAKGILKERVEEYFEERLKGTVNEYDSYSVRSNEMRISNSKEDYSMLPIYLLINKYKGKDHVFIINGQTGKVVGDTPISRSKQLAFAGVIFAIVWVLAVFGGALFV</sequence>
<dbReference type="Proteomes" id="UP001519308">
    <property type="component" value="Unassembled WGS sequence"/>
</dbReference>
<evidence type="ECO:0000313" key="3">
    <source>
        <dbReference type="Proteomes" id="UP001519308"/>
    </source>
</evidence>
<accession>A0ABS4K8T2</accession>
<dbReference type="EMBL" id="JAGGLL010000053">
    <property type="protein sequence ID" value="MBP2024194.1"/>
    <property type="molecule type" value="Genomic_DNA"/>
</dbReference>
<dbReference type="RefSeq" id="WP_021283853.1">
    <property type="nucleotide sequence ID" value="NZ_JAGGLL010000053.1"/>
</dbReference>
<reference evidence="2 3" key="1">
    <citation type="submission" date="2021-03" db="EMBL/GenBank/DDBJ databases">
        <title>Genomic Encyclopedia of Type Strains, Phase IV (KMG-IV): sequencing the most valuable type-strain genomes for metagenomic binning, comparative biology and taxonomic classification.</title>
        <authorList>
            <person name="Goeker M."/>
        </authorList>
    </citation>
    <scope>NUCLEOTIDE SEQUENCE [LARGE SCALE GENOMIC DNA]</scope>
    <source>
        <strain evidence="2 3">DSM 28650</strain>
    </source>
</reference>
<dbReference type="PANTHER" id="PTHR37826:SF3">
    <property type="entry name" value="J DOMAIN-CONTAINING PROTEIN"/>
    <property type="match status" value="1"/>
</dbReference>
<evidence type="ECO:0000313" key="2">
    <source>
        <dbReference type="EMBL" id="MBP2024194.1"/>
    </source>
</evidence>
<keyword evidence="2" id="KW-0240">DNA-directed RNA polymerase</keyword>
<organism evidence="2 3">
    <name type="scientific">Clostridium punense</name>
    <dbReference type="NCBI Taxonomy" id="1054297"/>
    <lineage>
        <taxon>Bacteria</taxon>
        <taxon>Bacillati</taxon>
        <taxon>Bacillota</taxon>
        <taxon>Clostridia</taxon>
        <taxon>Eubacteriales</taxon>
        <taxon>Clostridiaceae</taxon>
        <taxon>Clostridium</taxon>
    </lineage>
</organism>
<keyword evidence="1" id="KW-1133">Transmembrane helix</keyword>
<feature type="transmembrane region" description="Helical" evidence="1">
    <location>
        <begin position="325"/>
        <end position="346"/>
    </location>
</feature>
<dbReference type="PANTHER" id="PTHR37826">
    <property type="entry name" value="FLOTILLIN BAND_7_5 DOMAIN PROTEIN"/>
    <property type="match status" value="1"/>
</dbReference>
<keyword evidence="1" id="KW-0812">Transmembrane</keyword>
<proteinExistence type="predicted"/>
<keyword evidence="2" id="KW-0804">Transcription</keyword>